<gene>
    <name evidence="1" type="ORF">BLNAU_23939</name>
</gene>
<evidence type="ECO:0000313" key="2">
    <source>
        <dbReference type="Proteomes" id="UP001281761"/>
    </source>
</evidence>
<sequence>MSDRTSLSTSSILSMSTECSDSDVISIALSEDFQTESLESHVKRFETVKNSISWTRLMEWFIEAVIGIYHSRKQRPSAPPLTNENIRIDASSTILIETLSSQEHPSNQGSLSSDIATLCKFFLDIHGTLEHHKLLILPLDPDKKDLVFARIMVALVEHFVASGDLILQNASPNAHENYFADCCRKLRLMDDPYSKPFLPNNLASTFAQLVLRPYYHHSFIVADNSFLRGHAVENSKQFLDIVKKVNETNSLEIVQNSYFNWKEWVTMMERIEKDTTLVNDLSFLQSRCFRKTLKSLQSKHQLIANKSQIDENYHPESCPFSTTIDPSIISSVIRKFADISFNLPSSFEHHTSSTGSSLHSTISTLTSLPPSQSFSDESLTSEQNTLHSGSIVDHSKLILTEIHDIFARPCPTSFPWDLRPSDISESVVDVSFQPHPLFVNVNEKFNISLLDDTDDLNLLTSLRRCRGVIDSTRSTKCIPDVHNFRTRLISGLHSSNPELQFECYHLFCEIGDCLHIVDDPHHSCFSTLRTAFRDGTYWEKRALLRLWIRWVNFRAQNGDRQYLKVFDFDFVGFQTTDLSEVKLFNQACEFFGTIFLNDAMLMPFPWQLDFLHQFEKTNRMLSRIANDPRLNSGQIQPDLYITPLAVMLGSVLSVFRGCDFPSALTEVITSDLAICPQKLPKIVNPTSFLNHTSITRKHRNSFFPMDLMFERYLRSDPDAFLAFWPDVSECTSRKFLNTPYIGLHSLLLRCPKLNLDHQALRNLVAMLFIERSRQETTRADIHNIFSLYPPPRLIDTLLSSPHIGRTPTRSWIDFLNAFSNFGEYTTVFGACSSLAKVFNMLTPFEWNDDRLELNLLRQVGEKVVSLHWLNVPAHFDSPLLCHLPSLAGAQRGVLQTLSSHSGIPSLVLPHTLQPNWNSIVALVSKDHSVSVGINVLSLCVRYFQISDLLFSPIERFLVEVITANLLCRFPALVSTAFEFFLRFVSVASDGVRMELVMKAIKTGGCLGYSEAGEKSILEAFSHFIGSDALHSKKIATLGRNHSPISEQWDEN</sequence>
<name>A0ABQ9WNU3_9EUKA</name>
<evidence type="ECO:0000313" key="1">
    <source>
        <dbReference type="EMBL" id="KAK2941145.1"/>
    </source>
</evidence>
<proteinExistence type="predicted"/>
<dbReference type="EMBL" id="JARBJD010000543">
    <property type="protein sequence ID" value="KAK2941145.1"/>
    <property type="molecule type" value="Genomic_DNA"/>
</dbReference>
<comment type="caution">
    <text evidence="1">The sequence shown here is derived from an EMBL/GenBank/DDBJ whole genome shotgun (WGS) entry which is preliminary data.</text>
</comment>
<reference evidence="1 2" key="1">
    <citation type="journal article" date="2022" name="bioRxiv">
        <title>Genomics of Preaxostyla Flagellates Illuminates Evolutionary Transitions and the Path Towards Mitochondrial Loss.</title>
        <authorList>
            <person name="Novak L.V.F."/>
            <person name="Treitli S.C."/>
            <person name="Pyrih J."/>
            <person name="Halakuc P."/>
            <person name="Pipaliya S.V."/>
            <person name="Vacek V."/>
            <person name="Brzon O."/>
            <person name="Soukal P."/>
            <person name="Eme L."/>
            <person name="Dacks J.B."/>
            <person name="Karnkowska A."/>
            <person name="Elias M."/>
            <person name="Hampl V."/>
        </authorList>
    </citation>
    <scope>NUCLEOTIDE SEQUENCE [LARGE SCALE GENOMIC DNA]</scope>
    <source>
        <strain evidence="1">NAU3</strain>
        <tissue evidence="1">Gut</tissue>
    </source>
</reference>
<organism evidence="1 2">
    <name type="scientific">Blattamonas nauphoetae</name>
    <dbReference type="NCBI Taxonomy" id="2049346"/>
    <lineage>
        <taxon>Eukaryota</taxon>
        <taxon>Metamonada</taxon>
        <taxon>Preaxostyla</taxon>
        <taxon>Oxymonadida</taxon>
        <taxon>Blattamonas</taxon>
    </lineage>
</organism>
<dbReference type="Proteomes" id="UP001281761">
    <property type="component" value="Unassembled WGS sequence"/>
</dbReference>
<keyword evidence="2" id="KW-1185">Reference proteome</keyword>
<protein>
    <submittedName>
        <fullName evidence="1">Uncharacterized protein</fullName>
    </submittedName>
</protein>
<accession>A0ABQ9WNU3</accession>